<dbReference type="EMBL" id="CP002546">
    <property type="protein sequence ID" value="ADY58145.1"/>
    <property type="molecule type" value="Genomic_DNA"/>
</dbReference>
<gene>
    <name evidence="3" type="ordered locus">Plabr_0518</name>
</gene>
<dbReference type="PROSITE" id="PS51084">
    <property type="entry name" value="HIT_2"/>
    <property type="match status" value="1"/>
</dbReference>
<dbReference type="InterPro" id="IPR026026">
    <property type="entry name" value="HIT_Hint"/>
</dbReference>
<dbReference type="Gene3D" id="3.30.428.10">
    <property type="entry name" value="HIT-like"/>
    <property type="match status" value="1"/>
</dbReference>
<dbReference type="KEGG" id="pbs:Plabr_0518"/>
<dbReference type="eggNOG" id="COG0537">
    <property type="taxonomic scope" value="Bacteria"/>
</dbReference>
<evidence type="ECO:0000313" key="4">
    <source>
        <dbReference type="Proteomes" id="UP000006860"/>
    </source>
</evidence>
<evidence type="ECO:0000256" key="1">
    <source>
        <dbReference type="PROSITE-ProRule" id="PRU00464"/>
    </source>
</evidence>
<dbReference type="InterPro" id="IPR011146">
    <property type="entry name" value="HIT-like"/>
</dbReference>
<dbReference type="PIRSF" id="PIRSF000714">
    <property type="entry name" value="HIT"/>
    <property type="match status" value="1"/>
</dbReference>
<proteinExistence type="predicted"/>
<protein>
    <submittedName>
        <fullName evidence="3">Histidine triad (HIT) protein</fullName>
    </submittedName>
</protein>
<comment type="caution">
    <text evidence="1">Lacks conserved residue(s) required for the propagation of feature annotation.</text>
</comment>
<keyword evidence="4" id="KW-1185">Reference proteome</keyword>
<organism evidence="3 4">
    <name type="scientific">Rubinisphaera brasiliensis (strain ATCC 49424 / DSM 5305 / JCM 21570 / IAM 15109 / NBRC 103401 / IFAM 1448)</name>
    <name type="common">Planctomyces brasiliensis</name>
    <dbReference type="NCBI Taxonomy" id="756272"/>
    <lineage>
        <taxon>Bacteria</taxon>
        <taxon>Pseudomonadati</taxon>
        <taxon>Planctomycetota</taxon>
        <taxon>Planctomycetia</taxon>
        <taxon>Planctomycetales</taxon>
        <taxon>Planctomycetaceae</taxon>
        <taxon>Rubinisphaera</taxon>
    </lineage>
</organism>
<accession>F0SSZ0</accession>
<dbReference type="AlphaFoldDB" id="F0SSZ0"/>
<dbReference type="Proteomes" id="UP000006860">
    <property type="component" value="Chromosome"/>
</dbReference>
<dbReference type="SUPFAM" id="SSF54197">
    <property type="entry name" value="HIT-like"/>
    <property type="match status" value="1"/>
</dbReference>
<dbReference type="STRING" id="756272.Plabr_0518"/>
<dbReference type="HOGENOM" id="CLU_123330_0_0_0"/>
<dbReference type="InterPro" id="IPR036265">
    <property type="entry name" value="HIT-like_sf"/>
</dbReference>
<dbReference type="OrthoDB" id="9799145at2"/>
<sequence>MELHPQLAADCHELGRWPEGTLLLHKNAAVRWFILVPDTDATDLLDALPALQQNLLARCTAISKVLKEDLSYPKVNFGAIGNVVPQLHLHVIGRHQNDPCWPAPVWGHLQESREYEAAEVEGLKELFASRHRLLVDR</sequence>
<evidence type="ECO:0000259" key="2">
    <source>
        <dbReference type="PROSITE" id="PS51084"/>
    </source>
</evidence>
<evidence type="ECO:0000313" key="3">
    <source>
        <dbReference type="EMBL" id="ADY58145.1"/>
    </source>
</evidence>
<dbReference type="Pfam" id="PF01230">
    <property type="entry name" value="HIT"/>
    <property type="match status" value="1"/>
</dbReference>
<feature type="domain" description="HIT" evidence="2">
    <location>
        <begin position="34"/>
        <end position="101"/>
    </location>
</feature>
<name>F0SSZ0_RUBBR</name>
<dbReference type="RefSeq" id="WP_013626889.1">
    <property type="nucleotide sequence ID" value="NC_015174.1"/>
</dbReference>
<dbReference type="GO" id="GO:0003824">
    <property type="term" value="F:catalytic activity"/>
    <property type="evidence" value="ECO:0007669"/>
    <property type="project" value="InterPro"/>
</dbReference>
<reference evidence="4" key="1">
    <citation type="submission" date="2011-02" db="EMBL/GenBank/DDBJ databases">
        <title>The complete genome of Planctomyces brasiliensis DSM 5305.</title>
        <authorList>
            <person name="Lucas S."/>
            <person name="Copeland A."/>
            <person name="Lapidus A."/>
            <person name="Bruce D."/>
            <person name="Goodwin L."/>
            <person name="Pitluck S."/>
            <person name="Kyrpides N."/>
            <person name="Mavromatis K."/>
            <person name="Pagani I."/>
            <person name="Ivanova N."/>
            <person name="Ovchinnikova G."/>
            <person name="Lu M."/>
            <person name="Detter J.C."/>
            <person name="Han C."/>
            <person name="Land M."/>
            <person name="Hauser L."/>
            <person name="Markowitz V."/>
            <person name="Cheng J.-F."/>
            <person name="Hugenholtz P."/>
            <person name="Woyke T."/>
            <person name="Wu D."/>
            <person name="Tindall B."/>
            <person name="Pomrenke H.G."/>
            <person name="Brambilla E."/>
            <person name="Klenk H.-P."/>
            <person name="Eisen J.A."/>
        </authorList>
    </citation>
    <scope>NUCLEOTIDE SEQUENCE [LARGE SCALE GENOMIC DNA]</scope>
    <source>
        <strain evidence="4">ATCC 49424 / DSM 5305 / JCM 21570 / IAM 15109 / NBRC 103401 / IFAM 1448</strain>
    </source>
</reference>